<sequence>MTLLRRKLVHEAKLTKKTGKNTCLFVILSVKLVSCLHSLEMPIYIFALFAKRAAMSIKLNKIATAKKIICRFELFL</sequence>
<keyword evidence="1" id="KW-0812">Transmembrane</keyword>
<keyword evidence="1" id="KW-1133">Transmembrane helix</keyword>
<evidence type="ECO:0000313" key="2">
    <source>
        <dbReference type="EMBL" id="KDR53303.1"/>
    </source>
</evidence>
<organism evidence="2 3">
    <name type="scientific">Hoylesella loescheii DSM 19665 = JCM 12249 = ATCC 15930</name>
    <dbReference type="NCBI Taxonomy" id="1122985"/>
    <lineage>
        <taxon>Bacteria</taxon>
        <taxon>Pseudomonadati</taxon>
        <taxon>Bacteroidota</taxon>
        <taxon>Bacteroidia</taxon>
        <taxon>Bacteroidales</taxon>
        <taxon>Prevotellaceae</taxon>
        <taxon>Hoylesella</taxon>
    </lineage>
</organism>
<dbReference type="HOGENOM" id="CLU_2651418_0_0_10"/>
<name>A0A069QKB5_HOYLO</name>
<keyword evidence="1" id="KW-0472">Membrane</keyword>
<comment type="caution">
    <text evidence="2">The sequence shown here is derived from an EMBL/GenBank/DDBJ whole genome shotgun (WGS) entry which is preliminary data.</text>
</comment>
<feature type="transmembrane region" description="Helical" evidence="1">
    <location>
        <begin position="24"/>
        <end position="49"/>
    </location>
</feature>
<dbReference type="Proteomes" id="UP000027442">
    <property type="component" value="Unassembled WGS sequence"/>
</dbReference>
<accession>A0A069QKB5</accession>
<keyword evidence="3" id="KW-1185">Reference proteome</keyword>
<protein>
    <submittedName>
        <fullName evidence="2">Uncharacterized protein</fullName>
    </submittedName>
</protein>
<dbReference type="AlphaFoldDB" id="A0A069QKB5"/>
<evidence type="ECO:0000256" key="1">
    <source>
        <dbReference type="SAM" id="Phobius"/>
    </source>
</evidence>
<evidence type="ECO:0000313" key="3">
    <source>
        <dbReference type="Proteomes" id="UP000027442"/>
    </source>
</evidence>
<gene>
    <name evidence="2" type="ORF">HMPREF1991_00667</name>
</gene>
<dbReference type="EMBL" id="JNGW01000022">
    <property type="protein sequence ID" value="KDR53303.1"/>
    <property type="molecule type" value="Genomic_DNA"/>
</dbReference>
<proteinExistence type="predicted"/>
<reference evidence="2 3" key="1">
    <citation type="submission" date="2013-08" db="EMBL/GenBank/DDBJ databases">
        <authorList>
            <person name="Weinstock G."/>
            <person name="Sodergren E."/>
            <person name="Wylie T."/>
            <person name="Fulton L."/>
            <person name="Fulton R."/>
            <person name="Fronick C."/>
            <person name="O'Laughlin M."/>
            <person name="Godfrey J."/>
            <person name="Miner T."/>
            <person name="Herter B."/>
            <person name="Appelbaum E."/>
            <person name="Cordes M."/>
            <person name="Lek S."/>
            <person name="Wollam A."/>
            <person name="Pepin K.H."/>
            <person name="Palsikar V.B."/>
            <person name="Mitreva M."/>
            <person name="Wilson R.K."/>
        </authorList>
    </citation>
    <scope>NUCLEOTIDE SEQUENCE [LARGE SCALE GENOMIC DNA]</scope>
    <source>
        <strain evidence="2 3">ATCC 15930</strain>
    </source>
</reference>